<evidence type="ECO:0000256" key="6">
    <source>
        <dbReference type="ARBA" id="ARBA00022964"/>
    </source>
</evidence>
<keyword evidence="5 10" id="KW-0479">Metal-binding</keyword>
<feature type="region of interest" description="Disordered" evidence="11">
    <location>
        <begin position="1022"/>
        <end position="1044"/>
    </location>
</feature>
<dbReference type="SUPFAM" id="SSF48264">
    <property type="entry name" value="Cytochrome P450"/>
    <property type="match status" value="1"/>
</dbReference>
<keyword evidence="9" id="KW-0413">Isomerase</keyword>
<dbReference type="InterPro" id="IPR001128">
    <property type="entry name" value="Cyt_P450"/>
</dbReference>
<keyword evidence="6" id="KW-0223">Dioxygenase</keyword>
<feature type="binding site" description="axial binding residue" evidence="10">
    <location>
        <position position="416"/>
    </location>
    <ligand>
        <name>heme b</name>
        <dbReference type="ChEBI" id="CHEBI:60344"/>
    </ligand>
    <ligandPart>
        <name>Fe</name>
        <dbReference type="ChEBI" id="CHEBI:18248"/>
    </ligandPart>
</feature>
<keyword evidence="4" id="KW-0575">Peroxidase</keyword>
<dbReference type="GO" id="GO:0016705">
    <property type="term" value="F:oxidoreductase activity, acting on paired donors, with incorporation or reduction of molecular oxygen"/>
    <property type="evidence" value="ECO:0007669"/>
    <property type="project" value="InterPro"/>
</dbReference>
<dbReference type="InterPro" id="IPR037120">
    <property type="entry name" value="Haem_peroxidase_sf_animal"/>
</dbReference>
<sequence>MVAEERFQAGEKYADEEEEAYTLEDPTTFAHGLVKELASVRKQVSLVDVISIIHTLKEKPLDDRKGTTEQLIAILTSLSSKSKARKVLTTKFIDGLWNNLQHPPLSYVGGDVKYDVVSGGSGSSSAAPKPTDTIEFTVPGFPDITLREQVPKLPGGLYQYRTPDGSHNNITAPDLGRAGTPYAKTVRSTKRLHGVKPDPGLLFDLLMARDDKYVEENPAGISSMFYYHASIIIHDIFRTSRVDPNISDTSSYLDLAPLYGSSLKDQLEIRTMKGGMLKPDTFHEKRLLGQPAGVNVMLVMYSRFHNYVCDVLLKINEGGRFTLGCGPDASPEEQAKAIAKQDHNLFNTARLIVGGLYINIALHDYLRAITNTHAAQSDWTLDPRADGPSKQFDPEGTPKGVGNQVSVEFNLLYRFHSCISKKDERWINDFFLKLFPGRKPEDLQDVSWVELGQALLTFEQGIPKDPSARTFNGLERQPDGRFRDEDLVKILKEAMDDPCCVFGARTIPKALKIVEILGIKQARKWQVASLNEFRDFFGLKRYDTFAEINPDPEIAGVLEQLYTDPDMVELYPGLMIETAKPARSPGCGIRPPYTMGRAILSDAITLVRSDRFNTLDFSVANLTSWGYSEIQPDPKTLGGSMLYKLIQRALPGWFPFNSVALMQPMYTKKANERIAKELGTIDQYNTADDPKPPAKPVVILSGAAIKQVLGDPKTFAVPWAAPFRAMFPRKDLSWFMLAGDAPQNYQHRADMEAAFSKLPNLAKALRACIQTVGADLIKKATFKLRDGLHQVDFIRDVAVPLVARVLGDLFYLDLRSEENPGGSLGAAELYSLLLDIRIWGINFGSDPAQAWNRRRRAQESCQKIIDSTRRLVDGVTRSRGFGLGIASAIASAFSHIKRGSLRECGHKLVEELLAAGNSAEKVVDILWLSAFGGTGVLPTTIYEILEFFLRPDNAAIWAEVQGLAQKGDNDAAIAAYVSEAQRITSALRNVRVATQSTTVEGKAIQPGNVVVLMIGEAGRSPADIANPTKFDPNRSSSAKPDPDQLTPFSYGKHRCFGRDHAQAFLVGMVKLAATLKSLRPAVGEMGIVKAIRVGNDKLYLNDSWSHLTYDVSTWKLHYDGQGVGSFTGDREPTNAMDLGTYYNQIQKRKAEFLGTEPQGK</sequence>
<dbReference type="InterPro" id="IPR050783">
    <property type="entry name" value="Oxylipin_biosynth_metab"/>
</dbReference>
<dbReference type="EMBL" id="JAULSW010000001">
    <property type="protein sequence ID" value="KAK3395060.1"/>
    <property type="molecule type" value="Genomic_DNA"/>
</dbReference>
<dbReference type="Proteomes" id="UP001285441">
    <property type="component" value="Unassembled WGS sequence"/>
</dbReference>
<dbReference type="InterPro" id="IPR034812">
    <property type="entry name" value="Ppo-like_N"/>
</dbReference>
<evidence type="ECO:0000256" key="3">
    <source>
        <dbReference type="ARBA" id="ARBA00013239"/>
    </source>
</evidence>
<comment type="subunit">
    <text evidence="2">Homotetramer.</text>
</comment>
<dbReference type="GO" id="GO:0005506">
    <property type="term" value="F:iron ion binding"/>
    <property type="evidence" value="ECO:0007669"/>
    <property type="project" value="InterPro"/>
</dbReference>
<dbReference type="GO" id="GO:0006979">
    <property type="term" value="P:response to oxidative stress"/>
    <property type="evidence" value="ECO:0007669"/>
    <property type="project" value="InterPro"/>
</dbReference>
<dbReference type="GO" id="GO:0004497">
    <property type="term" value="F:monooxygenase activity"/>
    <property type="evidence" value="ECO:0007669"/>
    <property type="project" value="InterPro"/>
</dbReference>
<dbReference type="EC" id="1.13.11.60" evidence="3"/>
<dbReference type="InterPro" id="IPR019791">
    <property type="entry name" value="Haem_peroxidase_animal"/>
</dbReference>
<dbReference type="GO" id="GO:0020037">
    <property type="term" value="F:heme binding"/>
    <property type="evidence" value="ECO:0007669"/>
    <property type="project" value="InterPro"/>
</dbReference>
<feature type="region of interest" description="Disordered" evidence="11">
    <location>
        <begin position="380"/>
        <end position="401"/>
    </location>
</feature>
<evidence type="ECO:0000256" key="9">
    <source>
        <dbReference type="ARBA" id="ARBA00023235"/>
    </source>
</evidence>
<dbReference type="CDD" id="cd09817">
    <property type="entry name" value="linoleate_diol_synthase_like"/>
    <property type="match status" value="1"/>
</dbReference>
<evidence type="ECO:0000256" key="4">
    <source>
        <dbReference type="ARBA" id="ARBA00022559"/>
    </source>
</evidence>
<evidence type="ECO:0000256" key="1">
    <source>
        <dbReference type="ARBA" id="ARBA00000699"/>
    </source>
</evidence>
<dbReference type="PROSITE" id="PS50292">
    <property type="entry name" value="PEROXIDASE_3"/>
    <property type="match status" value="1"/>
</dbReference>
<dbReference type="Gene3D" id="1.10.640.10">
    <property type="entry name" value="Haem peroxidase domain superfamily, animal type"/>
    <property type="match status" value="1"/>
</dbReference>
<evidence type="ECO:0000256" key="5">
    <source>
        <dbReference type="ARBA" id="ARBA00022723"/>
    </source>
</evidence>
<evidence type="ECO:0000256" key="11">
    <source>
        <dbReference type="SAM" id="MobiDB-lite"/>
    </source>
</evidence>
<organism evidence="12 13">
    <name type="scientific">Podospora didyma</name>
    <dbReference type="NCBI Taxonomy" id="330526"/>
    <lineage>
        <taxon>Eukaryota</taxon>
        <taxon>Fungi</taxon>
        <taxon>Dikarya</taxon>
        <taxon>Ascomycota</taxon>
        <taxon>Pezizomycotina</taxon>
        <taxon>Sordariomycetes</taxon>
        <taxon>Sordariomycetidae</taxon>
        <taxon>Sordariales</taxon>
        <taxon>Podosporaceae</taxon>
        <taxon>Podospora</taxon>
    </lineage>
</organism>
<comment type="catalytic activity">
    <reaction evidence="1">
        <text>(9Z,12Z)-octadecadienoate + O2 = (8R,9Z,12Z)-8-hydroperoxyoctadeca-9,12-dienoate</text>
        <dbReference type="Rhea" id="RHEA:25395"/>
        <dbReference type="ChEBI" id="CHEBI:15379"/>
        <dbReference type="ChEBI" id="CHEBI:30245"/>
        <dbReference type="ChEBI" id="CHEBI:58659"/>
        <dbReference type="EC" id="1.13.11.60"/>
    </reaction>
</comment>
<keyword evidence="7" id="KW-0560">Oxidoreductase</keyword>
<evidence type="ECO:0000313" key="12">
    <source>
        <dbReference type="EMBL" id="KAK3395060.1"/>
    </source>
</evidence>
<evidence type="ECO:0000313" key="13">
    <source>
        <dbReference type="Proteomes" id="UP001285441"/>
    </source>
</evidence>
<dbReference type="Pfam" id="PF00067">
    <property type="entry name" value="p450"/>
    <property type="match status" value="1"/>
</dbReference>
<gene>
    <name evidence="12" type="ORF">B0H63DRAFT_63816</name>
</gene>
<dbReference type="Gene3D" id="1.10.630.10">
    <property type="entry name" value="Cytochrome P450"/>
    <property type="match status" value="1"/>
</dbReference>
<evidence type="ECO:0000256" key="10">
    <source>
        <dbReference type="PIRSR" id="PIRSR619791-2"/>
    </source>
</evidence>
<keyword evidence="8 10" id="KW-0408">Iron</keyword>
<accession>A0AAE0P842</accession>
<keyword evidence="13" id="KW-1185">Reference proteome</keyword>
<dbReference type="InterPro" id="IPR017972">
    <property type="entry name" value="Cyt_P450_CS"/>
</dbReference>
<evidence type="ECO:0000256" key="7">
    <source>
        <dbReference type="ARBA" id="ARBA00023002"/>
    </source>
</evidence>
<dbReference type="AlphaFoldDB" id="A0AAE0P842"/>
<keyword evidence="10" id="KW-0349">Heme</keyword>
<reference evidence="12" key="2">
    <citation type="submission" date="2023-06" db="EMBL/GenBank/DDBJ databases">
        <authorList>
            <consortium name="Lawrence Berkeley National Laboratory"/>
            <person name="Haridas S."/>
            <person name="Hensen N."/>
            <person name="Bonometti L."/>
            <person name="Westerberg I."/>
            <person name="Brannstrom I.O."/>
            <person name="Guillou S."/>
            <person name="Cros-Aarteil S."/>
            <person name="Calhoun S."/>
            <person name="Kuo A."/>
            <person name="Mondo S."/>
            <person name="Pangilinan J."/>
            <person name="Riley R."/>
            <person name="LaButti K."/>
            <person name="Andreopoulos B."/>
            <person name="Lipzen A."/>
            <person name="Chen C."/>
            <person name="Yanf M."/>
            <person name="Daum C."/>
            <person name="Ng V."/>
            <person name="Clum A."/>
            <person name="Steindorff A."/>
            <person name="Ohm R."/>
            <person name="Martin F."/>
            <person name="Silar P."/>
            <person name="Natvig D."/>
            <person name="Lalanne C."/>
            <person name="Gautier V."/>
            <person name="Ament-velasquez S.L."/>
            <person name="Kruys A."/>
            <person name="Hutchinson M.I."/>
            <person name="Powell A.J."/>
            <person name="Barry K."/>
            <person name="Miller A.N."/>
            <person name="Grigoriev I.V."/>
            <person name="Debuchy R."/>
            <person name="Gladieux P."/>
            <person name="Thoren M.H."/>
            <person name="Johannesson H."/>
        </authorList>
    </citation>
    <scope>NUCLEOTIDE SEQUENCE</scope>
    <source>
        <strain evidence="12">CBS 232.78</strain>
    </source>
</reference>
<dbReference type="Pfam" id="PF03098">
    <property type="entry name" value="An_peroxidase"/>
    <property type="match status" value="1"/>
</dbReference>
<dbReference type="PROSITE" id="PS00086">
    <property type="entry name" value="CYTOCHROME_P450"/>
    <property type="match status" value="1"/>
</dbReference>
<dbReference type="InterPro" id="IPR010255">
    <property type="entry name" value="Haem_peroxidase_sf"/>
</dbReference>
<evidence type="ECO:0000256" key="2">
    <source>
        <dbReference type="ARBA" id="ARBA00011881"/>
    </source>
</evidence>
<reference evidence="12" key="1">
    <citation type="journal article" date="2023" name="Mol. Phylogenet. Evol.">
        <title>Genome-scale phylogeny and comparative genomics of the fungal order Sordariales.</title>
        <authorList>
            <person name="Hensen N."/>
            <person name="Bonometti L."/>
            <person name="Westerberg I."/>
            <person name="Brannstrom I.O."/>
            <person name="Guillou S."/>
            <person name="Cros-Aarteil S."/>
            <person name="Calhoun S."/>
            <person name="Haridas S."/>
            <person name="Kuo A."/>
            <person name="Mondo S."/>
            <person name="Pangilinan J."/>
            <person name="Riley R."/>
            <person name="LaButti K."/>
            <person name="Andreopoulos B."/>
            <person name="Lipzen A."/>
            <person name="Chen C."/>
            <person name="Yan M."/>
            <person name="Daum C."/>
            <person name="Ng V."/>
            <person name="Clum A."/>
            <person name="Steindorff A."/>
            <person name="Ohm R.A."/>
            <person name="Martin F."/>
            <person name="Silar P."/>
            <person name="Natvig D.O."/>
            <person name="Lalanne C."/>
            <person name="Gautier V."/>
            <person name="Ament-Velasquez S.L."/>
            <person name="Kruys A."/>
            <person name="Hutchinson M.I."/>
            <person name="Powell A.J."/>
            <person name="Barry K."/>
            <person name="Miller A.N."/>
            <person name="Grigoriev I.V."/>
            <person name="Debuchy R."/>
            <person name="Gladieux P."/>
            <person name="Hiltunen Thoren M."/>
            <person name="Johannesson H."/>
        </authorList>
    </citation>
    <scope>NUCLEOTIDE SEQUENCE</scope>
    <source>
        <strain evidence="12">CBS 232.78</strain>
    </source>
</reference>
<comment type="caution">
    <text evidence="12">The sequence shown here is derived from an EMBL/GenBank/DDBJ whole genome shotgun (WGS) entry which is preliminary data.</text>
</comment>
<dbReference type="CDD" id="cd20612">
    <property type="entry name" value="CYP_LDS-like_C"/>
    <property type="match status" value="1"/>
</dbReference>
<evidence type="ECO:0000256" key="8">
    <source>
        <dbReference type="ARBA" id="ARBA00023004"/>
    </source>
</evidence>
<dbReference type="GO" id="GO:0004601">
    <property type="term" value="F:peroxidase activity"/>
    <property type="evidence" value="ECO:0007669"/>
    <property type="project" value="UniProtKB-KW"/>
</dbReference>
<dbReference type="InterPro" id="IPR036396">
    <property type="entry name" value="Cyt_P450_sf"/>
</dbReference>
<dbReference type="GO" id="GO:0006631">
    <property type="term" value="P:fatty acid metabolic process"/>
    <property type="evidence" value="ECO:0007669"/>
    <property type="project" value="UniProtKB-ARBA"/>
</dbReference>
<dbReference type="SUPFAM" id="SSF48113">
    <property type="entry name" value="Heme-dependent peroxidases"/>
    <property type="match status" value="1"/>
</dbReference>
<dbReference type="GO" id="GO:0016853">
    <property type="term" value="F:isomerase activity"/>
    <property type="evidence" value="ECO:0007669"/>
    <property type="project" value="UniProtKB-KW"/>
</dbReference>
<dbReference type="PANTHER" id="PTHR11903">
    <property type="entry name" value="PROSTAGLANDIN G/H SYNTHASE"/>
    <property type="match status" value="1"/>
</dbReference>
<protein>
    <recommendedName>
        <fullName evidence="3">linoleate 8R-lipoxygenase</fullName>
        <ecNumber evidence="3">1.13.11.60</ecNumber>
    </recommendedName>
</protein>
<proteinExistence type="predicted"/>
<dbReference type="PANTHER" id="PTHR11903:SF13">
    <property type="entry name" value="LINOLEATE 10R-LIPOXYGENASE"/>
    <property type="match status" value="1"/>
</dbReference>
<name>A0AAE0P842_9PEZI</name>
<dbReference type="GO" id="GO:0052878">
    <property type="term" value="F:linoleate 8R-lipoxygenase activity"/>
    <property type="evidence" value="ECO:0007669"/>
    <property type="project" value="UniProtKB-EC"/>
</dbReference>
<dbReference type="PRINTS" id="PR00457">
    <property type="entry name" value="ANPEROXIDASE"/>
</dbReference>